<evidence type="ECO:0000256" key="10">
    <source>
        <dbReference type="RuleBase" id="RU000607"/>
    </source>
</evidence>
<dbReference type="FunFam" id="3.40.50.1400:FF:000006">
    <property type="entry name" value="Ferrochelatase"/>
    <property type="match status" value="1"/>
</dbReference>
<reference evidence="11" key="1">
    <citation type="journal article" date="2013" name="Nature">
        <title>Draft genome of the wheat A-genome progenitor Triticum urartu.</title>
        <authorList>
            <person name="Ling H.Q."/>
            <person name="Zhao S."/>
            <person name="Liu D."/>
            <person name="Wang J."/>
            <person name="Sun H."/>
            <person name="Zhang C."/>
            <person name="Fan H."/>
            <person name="Li D."/>
            <person name="Dong L."/>
            <person name="Tao Y."/>
            <person name="Gao C."/>
            <person name="Wu H."/>
            <person name="Li Y."/>
            <person name="Cui Y."/>
            <person name="Guo X."/>
            <person name="Zheng S."/>
            <person name="Wang B."/>
            <person name="Yu K."/>
            <person name="Liang Q."/>
            <person name="Yang W."/>
            <person name="Lou X."/>
            <person name="Chen J."/>
            <person name="Feng M."/>
            <person name="Jian J."/>
            <person name="Zhang X."/>
            <person name="Luo G."/>
            <person name="Jiang Y."/>
            <person name="Liu J."/>
            <person name="Wang Z."/>
            <person name="Sha Y."/>
            <person name="Zhang B."/>
            <person name="Wu H."/>
            <person name="Tang D."/>
            <person name="Shen Q."/>
            <person name="Xue P."/>
            <person name="Zou S."/>
            <person name="Wang X."/>
            <person name="Liu X."/>
            <person name="Wang F."/>
            <person name="Yang Y."/>
            <person name="An X."/>
            <person name="Dong Z."/>
            <person name="Zhang K."/>
            <person name="Zhang X."/>
            <person name="Luo M.C."/>
            <person name="Dvorak J."/>
            <person name="Tong Y."/>
            <person name="Wang J."/>
            <person name="Yang H."/>
            <person name="Li Z."/>
            <person name="Wang D."/>
            <person name="Zhang A."/>
            <person name="Wang J."/>
        </authorList>
    </citation>
    <scope>NUCLEOTIDE SEQUENCE</scope>
</reference>
<dbReference type="PANTHER" id="PTHR11108">
    <property type="entry name" value="FERROCHELATASE"/>
    <property type="match status" value="1"/>
</dbReference>
<dbReference type="PROSITE" id="PS00534">
    <property type="entry name" value="FERROCHELATASE"/>
    <property type="match status" value="1"/>
</dbReference>
<dbReference type="EMBL" id="KD000101">
    <property type="protein sequence ID" value="EMS68932.1"/>
    <property type="molecule type" value="Genomic_DNA"/>
</dbReference>
<dbReference type="PANTHER" id="PTHR11108:SF4">
    <property type="entry name" value="FERROCHELATASE-1, CHLOROPLASTIC_MITOCHONDRIAL"/>
    <property type="match status" value="1"/>
</dbReference>
<dbReference type="GO" id="GO:0005739">
    <property type="term" value="C:mitochondrion"/>
    <property type="evidence" value="ECO:0007669"/>
    <property type="project" value="TreeGrafter"/>
</dbReference>
<dbReference type="Pfam" id="PF00762">
    <property type="entry name" value="Ferrochelatase"/>
    <property type="match status" value="1"/>
</dbReference>
<comment type="similarity">
    <text evidence="4 10">Belongs to the ferrochelatase family.</text>
</comment>
<dbReference type="AlphaFoldDB" id="M8A8U4"/>
<evidence type="ECO:0000256" key="2">
    <source>
        <dbReference type="ARBA" id="ARBA00004229"/>
    </source>
</evidence>
<dbReference type="EC" id="4.98.1.1" evidence="10"/>
<evidence type="ECO:0000256" key="1">
    <source>
        <dbReference type="ARBA" id="ARBA00002278"/>
    </source>
</evidence>
<evidence type="ECO:0000256" key="4">
    <source>
        <dbReference type="ARBA" id="ARBA00007718"/>
    </source>
</evidence>
<evidence type="ECO:0000256" key="6">
    <source>
        <dbReference type="ARBA" id="ARBA00023133"/>
    </source>
</evidence>
<evidence type="ECO:0000256" key="8">
    <source>
        <dbReference type="ARBA" id="ARBA00023244"/>
    </source>
</evidence>
<dbReference type="OMA" id="WEFNDND"/>
<dbReference type="GO" id="GO:0004325">
    <property type="term" value="F:ferrochelatase activity"/>
    <property type="evidence" value="ECO:0007669"/>
    <property type="project" value="UniProtKB-UniRule"/>
</dbReference>
<proteinExistence type="inferred from homology"/>
<dbReference type="GO" id="GO:0009507">
    <property type="term" value="C:chloroplast"/>
    <property type="evidence" value="ECO:0007669"/>
    <property type="project" value="UniProtKB-SubCell"/>
</dbReference>
<evidence type="ECO:0000256" key="3">
    <source>
        <dbReference type="ARBA" id="ARBA00004943"/>
    </source>
</evidence>
<dbReference type="HAMAP" id="MF_00323">
    <property type="entry name" value="Ferrochelatase"/>
    <property type="match status" value="1"/>
</dbReference>
<dbReference type="eggNOG" id="KOG1321">
    <property type="taxonomic scope" value="Eukaryota"/>
</dbReference>
<keyword evidence="8 10" id="KW-0627">Porphyrin biosynthesis</keyword>
<dbReference type="NCBIfam" id="TIGR00109">
    <property type="entry name" value="hemH"/>
    <property type="match status" value="1"/>
</dbReference>
<dbReference type="UniPathway" id="UPA00252">
    <property type="reaction ID" value="UER00325"/>
</dbReference>
<comment type="catalytic activity">
    <reaction evidence="9 10">
        <text>heme b + 2 H(+) = protoporphyrin IX + Fe(2+)</text>
        <dbReference type="Rhea" id="RHEA:22584"/>
        <dbReference type="ChEBI" id="CHEBI:15378"/>
        <dbReference type="ChEBI" id="CHEBI:29033"/>
        <dbReference type="ChEBI" id="CHEBI:57306"/>
        <dbReference type="ChEBI" id="CHEBI:60344"/>
        <dbReference type="EC" id="4.98.1.1"/>
    </reaction>
</comment>
<comment type="function">
    <text evidence="1 10">Catalyzes the ferrous insertion into protoporphyrin IX.</text>
</comment>
<dbReference type="CDD" id="cd00419">
    <property type="entry name" value="Ferrochelatase_C"/>
    <property type="match status" value="1"/>
</dbReference>
<gene>
    <name evidence="11" type="ORF">TRIUR3_15757</name>
</gene>
<keyword evidence="6 10" id="KW-0350">Heme biosynthesis</keyword>
<comment type="subcellular location">
    <subcellularLocation>
        <location evidence="2 10">Plastid</location>
        <location evidence="2 10">Chloroplast</location>
    </subcellularLocation>
</comment>
<dbReference type="GO" id="GO:0006783">
    <property type="term" value="P:heme biosynthetic process"/>
    <property type="evidence" value="ECO:0007669"/>
    <property type="project" value="UniProtKB-UniRule"/>
</dbReference>
<comment type="pathway">
    <text evidence="3 10">Porphyrin-containing compound metabolism; protoheme biosynthesis; protoheme from protoporphyrin-IX: step 1/1.</text>
</comment>
<protein>
    <recommendedName>
        <fullName evidence="10">Ferrochelatase</fullName>
        <ecNumber evidence="10">4.98.1.1</ecNumber>
    </recommendedName>
</protein>
<dbReference type="InterPro" id="IPR033659">
    <property type="entry name" value="Ferrochelatase_N"/>
</dbReference>
<dbReference type="Gene3D" id="3.40.50.1400">
    <property type="match status" value="2"/>
</dbReference>
<dbReference type="InterPro" id="IPR019772">
    <property type="entry name" value="Ferrochelatase_AS"/>
</dbReference>
<evidence type="ECO:0000256" key="7">
    <source>
        <dbReference type="ARBA" id="ARBA00023239"/>
    </source>
</evidence>
<evidence type="ECO:0000313" key="11">
    <source>
        <dbReference type="EMBL" id="EMS68932.1"/>
    </source>
</evidence>
<dbReference type="STRING" id="4572.M8A8U4"/>
<name>M8A8U4_TRIUA</name>
<keyword evidence="5 10" id="KW-0408">Iron</keyword>
<dbReference type="SUPFAM" id="SSF53800">
    <property type="entry name" value="Chelatase"/>
    <property type="match status" value="1"/>
</dbReference>
<dbReference type="InterPro" id="IPR033644">
    <property type="entry name" value="Ferrochelatase_C"/>
</dbReference>
<keyword evidence="10" id="KW-0934">Plastid</keyword>
<dbReference type="CDD" id="cd03411">
    <property type="entry name" value="Ferrochelatase_N"/>
    <property type="match status" value="1"/>
</dbReference>
<evidence type="ECO:0000256" key="9">
    <source>
        <dbReference type="ARBA" id="ARBA00049380"/>
    </source>
</evidence>
<sequence>MAKILERKTRDIGQVNCIKDGAGQLLVKDEEIKHRWREYFDKLFNGENESSTIELDDSFDETSMRFVRRIQESEVKEALKRMKRGKAMGPDCIPSEVWKGLGDIAIAYDKIPRNVMWWALEKHKVPTKYITLIKDYMYDNVVTSARTSNVDTDDFPIKIGLHQGTTRCEEEEVSLDGQVVPRKDTFRYLGSMLQEDGGIDEDVNHRIKAGWMKWRQTSGILCDKRVPQKYKEHKSCFRSIWEFNDNDCGSRALVLRGTCMKTFWLSSTRSCGKVRCSTNLAGSTKCEQNLHGKVKPLLLSASGKARGTSGLVHRSAVLKHQHHLSVRSTSTDVCTTFDEDVKGVSSHAVEEKIGVLLLNLGGPETLNDVQPFLFNLFADPDIIRLPRLFRFLQRPLAKLISTFRAPKSKEGYASIGGGSPLRKITDEQANALKVALKSKNLEADIYVGMRYWYPFTEEAIDQIKKDKITKLVVLPLYPQYSISTSGSSIRVLQNIVKEDQYFAGLPISIIESWYQREGYVKSMADLIEKELSVFTNPEEKFPWACALEFLQAPASGVWTVMIFFSAHGVPLTYVKDAGDPYRDQMEDCIALIMEELKSRGTLNDHTLAYQSRVGPVQWLKPYTDEVLVELGQKGVKSLLAVPVSFVSEHIETLEEIDMEYRELALESGIENWGRVPALGCTSSFISDLADAVVEALPSASAMTTRKVKDTDSDMDMMHYLTKMFFGSVLAFFLLLSPRLVSAFRNTLH</sequence>
<accession>M8A8U4</accession>
<evidence type="ECO:0000256" key="5">
    <source>
        <dbReference type="ARBA" id="ARBA00023004"/>
    </source>
</evidence>
<dbReference type="InterPro" id="IPR001015">
    <property type="entry name" value="Ferrochelatase"/>
</dbReference>
<keyword evidence="7 10" id="KW-0456">Lyase</keyword>
<keyword evidence="10" id="KW-0150">Chloroplast</keyword>
<organism evidence="11">
    <name type="scientific">Triticum urartu</name>
    <name type="common">Red wild einkorn</name>
    <name type="synonym">Crithodium urartu</name>
    <dbReference type="NCBI Taxonomy" id="4572"/>
    <lineage>
        <taxon>Eukaryota</taxon>
        <taxon>Viridiplantae</taxon>
        <taxon>Streptophyta</taxon>
        <taxon>Embryophyta</taxon>
        <taxon>Tracheophyta</taxon>
        <taxon>Spermatophyta</taxon>
        <taxon>Magnoliopsida</taxon>
        <taxon>Liliopsida</taxon>
        <taxon>Poales</taxon>
        <taxon>Poaceae</taxon>
        <taxon>BOP clade</taxon>
        <taxon>Pooideae</taxon>
        <taxon>Triticodae</taxon>
        <taxon>Triticeae</taxon>
        <taxon>Triticinae</taxon>
        <taxon>Triticum</taxon>
    </lineage>
</organism>